<dbReference type="InterPro" id="IPR017871">
    <property type="entry name" value="ABC_transporter-like_CS"/>
</dbReference>
<evidence type="ECO:0000313" key="6">
    <source>
        <dbReference type="Proteomes" id="UP000035932"/>
    </source>
</evidence>
<keyword evidence="2" id="KW-0067">ATP-binding</keyword>
<dbReference type="PATRIC" id="fig|66430.4.peg.4578"/>
<dbReference type="RefSeq" id="WP_048476368.1">
    <property type="nucleotide sequence ID" value="NZ_JBIRUD010000027.1"/>
</dbReference>
<name>A0A0J7AKX3_9ACTN</name>
<dbReference type="Pfam" id="PF00005">
    <property type="entry name" value="ABC_tran"/>
    <property type="match status" value="1"/>
</dbReference>
<dbReference type="GO" id="GO:0005524">
    <property type="term" value="F:ATP binding"/>
    <property type="evidence" value="ECO:0007669"/>
    <property type="project" value="UniProtKB-KW"/>
</dbReference>
<feature type="domain" description="ABC transporter" evidence="4">
    <location>
        <begin position="24"/>
        <end position="259"/>
    </location>
</feature>
<accession>A0A0J7AKX3</accession>
<evidence type="ECO:0000256" key="2">
    <source>
        <dbReference type="ARBA" id="ARBA00022840"/>
    </source>
</evidence>
<dbReference type="PANTHER" id="PTHR43038">
    <property type="entry name" value="ATP-BINDING CASSETTE, SUB-FAMILY H, MEMBER 1"/>
    <property type="match status" value="1"/>
</dbReference>
<evidence type="ECO:0000256" key="3">
    <source>
        <dbReference type="SAM" id="MobiDB-lite"/>
    </source>
</evidence>
<dbReference type="PANTHER" id="PTHR43038:SF3">
    <property type="entry name" value="ABC TRANSPORTER G FAMILY MEMBER 20 ISOFORM X1"/>
    <property type="match status" value="1"/>
</dbReference>
<dbReference type="AlphaFoldDB" id="A0A0J7AKX3"/>
<dbReference type="PROSITE" id="PS00211">
    <property type="entry name" value="ABC_TRANSPORTER_1"/>
    <property type="match status" value="1"/>
</dbReference>
<protein>
    <submittedName>
        <fullName evidence="5">Multidrug ABC transporter ATPase</fullName>
    </submittedName>
</protein>
<dbReference type="InterPro" id="IPR003593">
    <property type="entry name" value="AAA+_ATPase"/>
</dbReference>
<reference evidence="5 6" key="1">
    <citation type="submission" date="2015-06" db="EMBL/GenBank/DDBJ databases">
        <title>Recapitulation of the evolution of biosynthetic gene clusters reveals hidden chemical diversity on bacterial genomes.</title>
        <authorList>
            <person name="Cruz-Morales P."/>
            <person name="Martinez-Guerrero C."/>
            <person name="Morales-Escalante M.A."/>
            <person name="Yanez-Guerra L.A."/>
            <person name="Kopp J.F."/>
            <person name="Feldmann J."/>
            <person name="Ramos-Aboites H.E."/>
            <person name="Barona-Gomez F."/>
        </authorList>
    </citation>
    <scope>NUCLEOTIDE SEQUENCE [LARGE SCALE GENOMIC DNA]</scope>
    <source>
        <strain evidence="5 6">ATCC 31245</strain>
    </source>
</reference>
<evidence type="ECO:0000256" key="1">
    <source>
        <dbReference type="ARBA" id="ARBA00022741"/>
    </source>
</evidence>
<dbReference type="PROSITE" id="PS50893">
    <property type="entry name" value="ABC_TRANSPORTER_2"/>
    <property type="match status" value="1"/>
</dbReference>
<feature type="compositionally biased region" description="Pro residues" evidence="3">
    <location>
        <begin position="1"/>
        <end position="22"/>
    </location>
</feature>
<dbReference type="InterPro" id="IPR003439">
    <property type="entry name" value="ABC_transporter-like_ATP-bd"/>
</dbReference>
<dbReference type="SMART" id="SM00382">
    <property type="entry name" value="AAA"/>
    <property type="match status" value="1"/>
</dbReference>
<evidence type="ECO:0000259" key="4">
    <source>
        <dbReference type="PROSITE" id="PS50893"/>
    </source>
</evidence>
<dbReference type="OrthoDB" id="9804819at2"/>
<dbReference type="Proteomes" id="UP000035932">
    <property type="component" value="Unassembled WGS sequence"/>
</dbReference>
<proteinExistence type="predicted"/>
<dbReference type="CDD" id="cd03230">
    <property type="entry name" value="ABC_DR_subfamily_A"/>
    <property type="match status" value="1"/>
</dbReference>
<comment type="caution">
    <text evidence="5">The sequence shown here is derived from an EMBL/GenBank/DDBJ whole genome shotgun (WGS) entry which is preliminary data.</text>
</comment>
<sequence length="292" mass="30920">MMNNPQAPPPDDSAPPAAPAPPAVHARGLTVRRGTGRSPRTVIDSIAFDVPRGRITGLLGPSGCGKSTLMRSIVGTQAHVTGTLDVLGRPAGHPGLRSRIGYVTQAPSVYDDLTVRQNLDYFAAVLHPGRAAADRRRDTVTRAIADVDLTSRAGALAGNLSGGQRSRVSLAVALLGTPELLVLDEPTVGLDPVLRRDLWNLFHDIAATRGATILVSSHVMDEAERCHDLLLMREGRILAQDTPDALRTRTRSATVEEGFLRLVDEANATANAHTHADALADAGADAKSEVTR</sequence>
<dbReference type="SUPFAM" id="SSF52540">
    <property type="entry name" value="P-loop containing nucleoside triphosphate hydrolases"/>
    <property type="match status" value="1"/>
</dbReference>
<dbReference type="Gene3D" id="3.40.50.300">
    <property type="entry name" value="P-loop containing nucleotide triphosphate hydrolases"/>
    <property type="match status" value="1"/>
</dbReference>
<dbReference type="STRING" id="66430.ACS04_10945"/>
<keyword evidence="6" id="KW-1185">Reference proteome</keyword>
<evidence type="ECO:0000313" key="5">
    <source>
        <dbReference type="EMBL" id="KMO97801.1"/>
    </source>
</evidence>
<keyword evidence="1" id="KW-0547">Nucleotide-binding</keyword>
<organism evidence="5 6">
    <name type="scientific">Streptomyces roseus</name>
    <dbReference type="NCBI Taxonomy" id="66430"/>
    <lineage>
        <taxon>Bacteria</taxon>
        <taxon>Bacillati</taxon>
        <taxon>Actinomycetota</taxon>
        <taxon>Actinomycetes</taxon>
        <taxon>Kitasatosporales</taxon>
        <taxon>Streptomycetaceae</taxon>
        <taxon>Streptomyces</taxon>
    </lineage>
</organism>
<dbReference type="InterPro" id="IPR027417">
    <property type="entry name" value="P-loop_NTPase"/>
</dbReference>
<feature type="region of interest" description="Disordered" evidence="3">
    <location>
        <begin position="1"/>
        <end position="26"/>
    </location>
</feature>
<dbReference type="EMBL" id="LFML01000042">
    <property type="protein sequence ID" value="KMO97801.1"/>
    <property type="molecule type" value="Genomic_DNA"/>
</dbReference>
<gene>
    <name evidence="5" type="ORF">ACS04_10945</name>
</gene>
<dbReference type="GO" id="GO:0016887">
    <property type="term" value="F:ATP hydrolysis activity"/>
    <property type="evidence" value="ECO:0007669"/>
    <property type="project" value="InterPro"/>
</dbReference>